<keyword evidence="2" id="KW-1277">Toxin-antitoxin system</keyword>
<evidence type="ECO:0000256" key="3">
    <source>
        <dbReference type="ARBA" id="ARBA00022722"/>
    </source>
</evidence>
<dbReference type="InterPro" id="IPR012933">
    <property type="entry name" value="HicA_mRNA_interferase"/>
</dbReference>
<evidence type="ECO:0000256" key="1">
    <source>
        <dbReference type="ARBA" id="ARBA00006620"/>
    </source>
</evidence>
<gene>
    <name evidence="8" type="ORF">UT11_C0003G0014</name>
</gene>
<comment type="caution">
    <text evidence="8">The sequence shown here is derived from an EMBL/GenBank/DDBJ whole genome shotgun (WGS) entry which is preliminary data.</text>
</comment>
<dbReference type="InterPro" id="IPR038570">
    <property type="entry name" value="HicA_sf"/>
</dbReference>
<dbReference type="GO" id="GO:0016787">
    <property type="term" value="F:hydrolase activity"/>
    <property type="evidence" value="ECO:0007669"/>
    <property type="project" value="UniProtKB-KW"/>
</dbReference>
<evidence type="ECO:0000256" key="5">
    <source>
        <dbReference type="ARBA" id="ARBA00022801"/>
    </source>
</evidence>
<reference evidence="8 9" key="1">
    <citation type="journal article" date="2015" name="Nature">
        <title>rRNA introns, odd ribosomes, and small enigmatic genomes across a large radiation of phyla.</title>
        <authorList>
            <person name="Brown C.T."/>
            <person name="Hug L.A."/>
            <person name="Thomas B.C."/>
            <person name="Sharon I."/>
            <person name="Castelle C.J."/>
            <person name="Singh A."/>
            <person name="Wilkins M.J."/>
            <person name="Williams K.H."/>
            <person name="Banfield J.F."/>
        </authorList>
    </citation>
    <scope>NUCLEOTIDE SEQUENCE [LARGE SCALE GENOMIC DNA]</scope>
</reference>
<name>A0A0G0LRD4_9BACT</name>
<evidence type="ECO:0000313" key="9">
    <source>
        <dbReference type="Proteomes" id="UP000033934"/>
    </source>
</evidence>
<evidence type="ECO:0000256" key="7">
    <source>
        <dbReference type="ARBA" id="ARBA00023016"/>
    </source>
</evidence>
<keyword evidence="7" id="KW-0346">Stress response</keyword>
<keyword evidence="5" id="KW-0378">Hydrolase</keyword>
<evidence type="ECO:0000256" key="4">
    <source>
        <dbReference type="ARBA" id="ARBA00022759"/>
    </source>
</evidence>
<organism evidence="8 9">
    <name type="scientific">Berkelbacteria bacterium GW2011_GWA2_38_9</name>
    <dbReference type="NCBI Taxonomy" id="1618334"/>
    <lineage>
        <taxon>Bacteria</taxon>
        <taxon>Candidatus Berkelbacteria</taxon>
    </lineage>
</organism>
<evidence type="ECO:0000256" key="6">
    <source>
        <dbReference type="ARBA" id="ARBA00022884"/>
    </source>
</evidence>
<keyword evidence="6" id="KW-0694">RNA-binding</keyword>
<dbReference type="Pfam" id="PF07927">
    <property type="entry name" value="HicA_toxin"/>
    <property type="match status" value="1"/>
</dbReference>
<dbReference type="Proteomes" id="UP000033934">
    <property type="component" value="Unassembled WGS sequence"/>
</dbReference>
<dbReference type="Gene3D" id="3.30.920.30">
    <property type="entry name" value="Hypothetical protein"/>
    <property type="match status" value="1"/>
</dbReference>
<keyword evidence="4" id="KW-0255">Endonuclease</keyword>
<dbReference type="GO" id="GO:0003729">
    <property type="term" value="F:mRNA binding"/>
    <property type="evidence" value="ECO:0007669"/>
    <property type="project" value="InterPro"/>
</dbReference>
<evidence type="ECO:0000313" key="8">
    <source>
        <dbReference type="EMBL" id="KKQ90560.1"/>
    </source>
</evidence>
<sequence length="82" mass="9728">MSPKFPAITDREVIKVAKKLGFIFYRQAKGSHEIWYRIKDSRYTTIPRHSGKIIKRKTLKAIMEDFNVSPEEFRELLTKKSK</sequence>
<keyword evidence="3" id="KW-0540">Nuclease</keyword>
<evidence type="ECO:0000256" key="2">
    <source>
        <dbReference type="ARBA" id="ARBA00022649"/>
    </source>
</evidence>
<proteinExistence type="inferred from homology"/>
<protein>
    <submittedName>
        <fullName evidence="8">YcfA family protein</fullName>
    </submittedName>
</protein>
<dbReference type="SUPFAM" id="SSF54786">
    <property type="entry name" value="YcfA/nrd intein domain"/>
    <property type="match status" value="1"/>
</dbReference>
<comment type="similarity">
    <text evidence="1">Belongs to the HicA mRNA interferase family.</text>
</comment>
<dbReference type="EMBL" id="LBVO01000003">
    <property type="protein sequence ID" value="KKQ90560.1"/>
    <property type="molecule type" value="Genomic_DNA"/>
</dbReference>
<accession>A0A0G0LRD4</accession>
<dbReference type="AlphaFoldDB" id="A0A0G0LRD4"/>
<dbReference type="GO" id="GO:0004519">
    <property type="term" value="F:endonuclease activity"/>
    <property type="evidence" value="ECO:0007669"/>
    <property type="project" value="UniProtKB-KW"/>
</dbReference>